<feature type="non-terminal residue" evidence="2">
    <location>
        <position position="84"/>
    </location>
</feature>
<gene>
    <name evidence="2" type="primary">ORF142809</name>
</gene>
<keyword evidence="1" id="KW-0812">Transmembrane</keyword>
<evidence type="ECO:0000313" key="2">
    <source>
        <dbReference type="EMBL" id="CEK84476.1"/>
    </source>
</evidence>
<feature type="transmembrane region" description="Helical" evidence="1">
    <location>
        <begin position="25"/>
        <end position="41"/>
    </location>
</feature>
<evidence type="ECO:0000256" key="1">
    <source>
        <dbReference type="SAM" id="Phobius"/>
    </source>
</evidence>
<keyword evidence="1" id="KW-0472">Membrane</keyword>
<dbReference type="AlphaFoldDB" id="A0A0B7AWS5"/>
<sequence length="84" mass="9824">MTIKNMYVYKKIKTYGRYVELQSSLLLNYFIVCLLLSYYTGKIEGRRNKGRLRERILDSLTSWHGGAPTSVMIANTRDRDLWGS</sequence>
<name>A0A0B7AWS5_9EUPU</name>
<keyword evidence="1" id="KW-1133">Transmembrane helix</keyword>
<protein>
    <submittedName>
        <fullName evidence="2">Uncharacterized protein</fullName>
    </submittedName>
</protein>
<organism evidence="2">
    <name type="scientific">Arion vulgaris</name>
    <dbReference type="NCBI Taxonomy" id="1028688"/>
    <lineage>
        <taxon>Eukaryota</taxon>
        <taxon>Metazoa</taxon>
        <taxon>Spiralia</taxon>
        <taxon>Lophotrochozoa</taxon>
        <taxon>Mollusca</taxon>
        <taxon>Gastropoda</taxon>
        <taxon>Heterobranchia</taxon>
        <taxon>Euthyneura</taxon>
        <taxon>Panpulmonata</taxon>
        <taxon>Eupulmonata</taxon>
        <taxon>Stylommatophora</taxon>
        <taxon>Helicina</taxon>
        <taxon>Arionoidea</taxon>
        <taxon>Arionidae</taxon>
        <taxon>Arion</taxon>
    </lineage>
</organism>
<dbReference type="EMBL" id="HACG01037611">
    <property type="protein sequence ID" value="CEK84476.1"/>
    <property type="molecule type" value="Transcribed_RNA"/>
</dbReference>
<proteinExistence type="predicted"/>
<accession>A0A0B7AWS5</accession>
<reference evidence="2" key="1">
    <citation type="submission" date="2014-12" db="EMBL/GenBank/DDBJ databases">
        <title>Insight into the proteome of Arion vulgaris.</title>
        <authorList>
            <person name="Aradska J."/>
            <person name="Bulat T."/>
            <person name="Smidak R."/>
            <person name="Sarate P."/>
            <person name="Gangsoo J."/>
            <person name="Sialana F."/>
            <person name="Bilban M."/>
            <person name="Lubec G."/>
        </authorList>
    </citation>
    <scope>NUCLEOTIDE SEQUENCE</scope>
    <source>
        <tissue evidence="2">Skin</tissue>
    </source>
</reference>